<gene>
    <name evidence="2" type="ORF">H9646_05130</name>
</gene>
<sequence length="76" mass="8331">MTTPSIDQFIDNFLTAVDFQEVVEVTPETKLQSLPEWDSLAALGVIVMFDVEFGKAITGDDLKTCTTVADLHKLLG</sequence>
<comment type="caution">
    <text evidence="2">The sequence shown here is derived from an EMBL/GenBank/DDBJ whole genome shotgun (WGS) entry which is preliminary data.</text>
</comment>
<organism evidence="2 3">
    <name type="scientific">Comamonas avium</name>
    <dbReference type="NCBI Taxonomy" id="2762231"/>
    <lineage>
        <taxon>Bacteria</taxon>
        <taxon>Pseudomonadati</taxon>
        <taxon>Pseudomonadota</taxon>
        <taxon>Betaproteobacteria</taxon>
        <taxon>Burkholderiales</taxon>
        <taxon>Comamonadaceae</taxon>
        <taxon>Comamonas</taxon>
    </lineage>
</organism>
<dbReference type="Proteomes" id="UP000634919">
    <property type="component" value="Unassembled WGS sequence"/>
</dbReference>
<evidence type="ECO:0000313" key="3">
    <source>
        <dbReference type="Proteomes" id="UP000634919"/>
    </source>
</evidence>
<name>A0ABR8S8R3_9BURK</name>
<dbReference type="Gene3D" id="1.10.1200.10">
    <property type="entry name" value="ACP-like"/>
    <property type="match status" value="1"/>
</dbReference>
<reference evidence="2 3" key="1">
    <citation type="submission" date="2020-08" db="EMBL/GenBank/DDBJ databases">
        <title>A Genomic Blueprint of the Chicken Gut Microbiome.</title>
        <authorList>
            <person name="Gilroy R."/>
            <person name="Ravi A."/>
            <person name="Getino M."/>
            <person name="Pursley I."/>
            <person name="Horton D.L."/>
            <person name="Alikhan N.-F."/>
            <person name="Baker D."/>
            <person name="Gharbi K."/>
            <person name="Hall N."/>
            <person name="Watson M."/>
            <person name="Adriaenssens E.M."/>
            <person name="Foster-Nyarko E."/>
            <person name="Jarju S."/>
            <person name="Secka A."/>
            <person name="Antonio M."/>
            <person name="Oren A."/>
            <person name="Chaudhuri R."/>
            <person name="La Ragione R.M."/>
            <person name="Hildebrand F."/>
            <person name="Pallen M.J."/>
        </authorList>
    </citation>
    <scope>NUCLEOTIDE SEQUENCE [LARGE SCALE GENOMIC DNA]</scope>
    <source>
        <strain evidence="2 3">Sa2CVA6</strain>
    </source>
</reference>
<keyword evidence="3" id="KW-1185">Reference proteome</keyword>
<proteinExistence type="predicted"/>
<evidence type="ECO:0000313" key="2">
    <source>
        <dbReference type="EMBL" id="MBD7959855.1"/>
    </source>
</evidence>
<evidence type="ECO:0000259" key="1">
    <source>
        <dbReference type="Pfam" id="PF00550"/>
    </source>
</evidence>
<protein>
    <submittedName>
        <fullName evidence="2">Acyl carrier protein</fullName>
    </submittedName>
</protein>
<dbReference type="SUPFAM" id="SSF47336">
    <property type="entry name" value="ACP-like"/>
    <property type="match status" value="1"/>
</dbReference>
<feature type="domain" description="Carrier" evidence="1">
    <location>
        <begin position="37"/>
        <end position="71"/>
    </location>
</feature>
<dbReference type="Pfam" id="PF00550">
    <property type="entry name" value="PP-binding"/>
    <property type="match status" value="1"/>
</dbReference>
<dbReference type="InterPro" id="IPR036736">
    <property type="entry name" value="ACP-like_sf"/>
</dbReference>
<dbReference type="RefSeq" id="WP_191722246.1">
    <property type="nucleotide sequence ID" value="NZ_JACSQK010000002.1"/>
</dbReference>
<accession>A0ABR8S8R3</accession>
<dbReference type="EMBL" id="JACSQK010000002">
    <property type="protein sequence ID" value="MBD7959855.1"/>
    <property type="molecule type" value="Genomic_DNA"/>
</dbReference>
<dbReference type="InterPro" id="IPR009081">
    <property type="entry name" value="PP-bd_ACP"/>
</dbReference>